<comment type="caution">
    <text evidence="4">The sequence shown here is derived from an EMBL/GenBank/DDBJ whole genome shotgun (WGS) entry which is preliminary data.</text>
</comment>
<proteinExistence type="inferred from homology"/>
<dbReference type="Gene3D" id="1.10.1760.20">
    <property type="match status" value="1"/>
</dbReference>
<dbReference type="OrthoDB" id="9803495at2"/>
<dbReference type="PIRSF" id="PIRSF016661">
    <property type="entry name" value="BioY"/>
    <property type="match status" value="1"/>
</dbReference>
<dbReference type="PANTHER" id="PTHR34295:SF1">
    <property type="entry name" value="BIOTIN TRANSPORTER BIOY"/>
    <property type="match status" value="1"/>
</dbReference>
<gene>
    <name evidence="4" type="ORF">A6K76_05280</name>
</gene>
<keyword evidence="3" id="KW-0812">Transmembrane</keyword>
<keyword evidence="2" id="KW-1003">Cell membrane</keyword>
<feature type="transmembrane region" description="Helical" evidence="3">
    <location>
        <begin position="84"/>
        <end position="101"/>
    </location>
</feature>
<dbReference type="Proteomes" id="UP000093482">
    <property type="component" value="Unassembled WGS sequence"/>
</dbReference>
<sequence length="181" mass="19201">MDTTRSLVYIAFCAAVIAVLAQVMIPLPLVPITGQTLAIGLVVTLLGKKYGTQAVCLYIMLGAIGLPVFTAFSGGLGVLVGPTGGYIIGFIPTAMIIGLYFEKFGYTYVHAVIANIIGMFVTLLFGALWLKLFANLTWSAAFISGVLPFMIAGIVKACIAATVGLTLKRRLQQAKLLQIIQ</sequence>
<feature type="transmembrane region" description="Helical" evidence="3">
    <location>
        <begin position="31"/>
        <end position="48"/>
    </location>
</feature>
<comment type="subcellular location">
    <subcellularLocation>
        <location evidence="2">Cell membrane</location>
        <topology evidence="2">Multi-pass membrane protein</topology>
    </subcellularLocation>
</comment>
<keyword evidence="5" id="KW-1185">Reference proteome</keyword>
<dbReference type="EMBL" id="MATO01000007">
    <property type="protein sequence ID" value="OCS93551.1"/>
    <property type="molecule type" value="Genomic_DNA"/>
</dbReference>
<evidence type="ECO:0000313" key="4">
    <source>
        <dbReference type="EMBL" id="OCS93551.1"/>
    </source>
</evidence>
<feature type="transmembrane region" description="Helical" evidence="3">
    <location>
        <begin position="108"/>
        <end position="130"/>
    </location>
</feature>
<evidence type="ECO:0000256" key="3">
    <source>
        <dbReference type="SAM" id="Phobius"/>
    </source>
</evidence>
<name>A0A1C0Z297_9BACL</name>
<evidence type="ECO:0000256" key="2">
    <source>
        <dbReference type="PIRNR" id="PIRNR016661"/>
    </source>
</evidence>
<evidence type="ECO:0000313" key="5">
    <source>
        <dbReference type="Proteomes" id="UP000093482"/>
    </source>
</evidence>
<keyword evidence="2 3" id="KW-0472">Membrane</keyword>
<organism evidence="4 5">
    <name type="scientific">Caryophanon latum</name>
    <dbReference type="NCBI Taxonomy" id="33977"/>
    <lineage>
        <taxon>Bacteria</taxon>
        <taxon>Bacillati</taxon>
        <taxon>Bacillota</taxon>
        <taxon>Bacilli</taxon>
        <taxon>Bacillales</taxon>
        <taxon>Caryophanaceae</taxon>
        <taxon>Caryophanon</taxon>
    </lineage>
</organism>
<keyword evidence="2" id="KW-0813">Transport</keyword>
<dbReference type="PANTHER" id="PTHR34295">
    <property type="entry name" value="BIOTIN TRANSPORTER BIOY"/>
    <property type="match status" value="1"/>
</dbReference>
<evidence type="ECO:0000256" key="1">
    <source>
        <dbReference type="ARBA" id="ARBA00010692"/>
    </source>
</evidence>
<dbReference type="GO" id="GO:0015225">
    <property type="term" value="F:biotin transmembrane transporter activity"/>
    <property type="evidence" value="ECO:0007669"/>
    <property type="project" value="UniProtKB-UniRule"/>
</dbReference>
<dbReference type="GO" id="GO:0005886">
    <property type="term" value="C:plasma membrane"/>
    <property type="evidence" value="ECO:0007669"/>
    <property type="project" value="UniProtKB-SubCell"/>
</dbReference>
<keyword evidence="3" id="KW-1133">Transmembrane helix</keyword>
<dbReference type="AlphaFoldDB" id="A0A1C0Z297"/>
<reference evidence="4 5" key="1">
    <citation type="submission" date="2016-07" db="EMBL/GenBank/DDBJ databases">
        <title>Caryophanon latum genome sequencing.</title>
        <authorList>
            <person name="Verma A."/>
            <person name="Pal Y."/>
            <person name="Krishnamurthi S."/>
        </authorList>
    </citation>
    <scope>NUCLEOTIDE SEQUENCE [LARGE SCALE GENOMIC DNA]</scope>
    <source>
        <strain evidence="4 5">DSM 14151</strain>
    </source>
</reference>
<dbReference type="Pfam" id="PF02632">
    <property type="entry name" value="BioY"/>
    <property type="match status" value="1"/>
</dbReference>
<feature type="transmembrane region" description="Helical" evidence="3">
    <location>
        <begin position="142"/>
        <end position="167"/>
    </location>
</feature>
<dbReference type="RefSeq" id="WP_066461697.1">
    <property type="nucleotide sequence ID" value="NZ_MATO01000007.1"/>
</dbReference>
<comment type="similarity">
    <text evidence="1 2">Belongs to the BioY family.</text>
</comment>
<protein>
    <recommendedName>
        <fullName evidence="2">Biotin transporter</fullName>
    </recommendedName>
</protein>
<accession>A0A1C0Z297</accession>
<dbReference type="InterPro" id="IPR003784">
    <property type="entry name" value="BioY"/>
</dbReference>
<feature type="transmembrane region" description="Helical" evidence="3">
    <location>
        <begin position="55"/>
        <end position="78"/>
    </location>
</feature>
<feature type="transmembrane region" description="Helical" evidence="3">
    <location>
        <begin position="7"/>
        <end position="25"/>
    </location>
</feature>